<keyword evidence="2 6" id="KW-1003">Cell membrane</keyword>
<evidence type="ECO:0000256" key="1">
    <source>
        <dbReference type="ARBA" id="ARBA00004162"/>
    </source>
</evidence>
<dbReference type="PANTHER" id="PTHR39083:SF1">
    <property type="entry name" value="CYCLIC DI-GMP-BINDING PROTEIN"/>
    <property type="match status" value="1"/>
</dbReference>
<keyword evidence="6" id="KW-0732">Signal</keyword>
<feature type="chain" id="PRO_5041775197" description="Cyclic di-GMP-binding protein" evidence="6">
    <location>
        <begin position="22"/>
        <end position="779"/>
    </location>
</feature>
<evidence type="ECO:0000256" key="2">
    <source>
        <dbReference type="ARBA" id="ARBA00022475"/>
    </source>
</evidence>
<dbReference type="RefSeq" id="WP_311786432.1">
    <property type="nucleotide sequence ID" value="NZ_JALDYY010000004.1"/>
</dbReference>
<dbReference type="PANTHER" id="PTHR39083">
    <property type="entry name" value="CYCLIC DI-GMP-BINDING PROTEIN"/>
    <property type="match status" value="1"/>
</dbReference>
<keyword evidence="6" id="KW-0973">c-di-GMP</keyword>
<feature type="region of interest" description="Disordered" evidence="7">
    <location>
        <begin position="25"/>
        <end position="53"/>
    </location>
</feature>
<keyword evidence="3 6" id="KW-0812">Transmembrane</keyword>
<comment type="caution">
    <text evidence="8">The sequence shown here is derived from an EMBL/GenBank/DDBJ whole genome shotgun (WGS) entry which is preliminary data.</text>
</comment>
<evidence type="ECO:0000313" key="8">
    <source>
        <dbReference type="EMBL" id="MDI7922615.1"/>
    </source>
</evidence>
<dbReference type="GO" id="GO:0005886">
    <property type="term" value="C:plasma membrane"/>
    <property type="evidence" value="ECO:0007669"/>
    <property type="project" value="UniProtKB-SubCell"/>
</dbReference>
<evidence type="ECO:0000256" key="3">
    <source>
        <dbReference type="ARBA" id="ARBA00022692"/>
    </source>
</evidence>
<dbReference type="Pfam" id="PF03170">
    <property type="entry name" value="BcsB"/>
    <property type="match status" value="1"/>
</dbReference>
<reference evidence="8" key="1">
    <citation type="submission" date="2022-03" db="EMBL/GenBank/DDBJ databases">
        <title>Fererhizobium litorale gen. nov., sp. nov., isolated from sandy sediments of the Sea of Japan seashore.</title>
        <authorList>
            <person name="Romanenko L."/>
            <person name="Kurilenko V."/>
            <person name="Otstavnykh N."/>
            <person name="Svetashev V."/>
            <person name="Tekutyeva L."/>
            <person name="Isaeva M."/>
            <person name="Mikhailov V."/>
        </authorList>
    </citation>
    <scope>NUCLEOTIDE SEQUENCE</scope>
    <source>
        <strain evidence="8">KMM 9576</strain>
    </source>
</reference>
<dbReference type="GO" id="GO:0006011">
    <property type="term" value="P:UDP-alpha-D-glucose metabolic process"/>
    <property type="evidence" value="ECO:0007669"/>
    <property type="project" value="InterPro"/>
</dbReference>
<evidence type="ECO:0000313" key="9">
    <source>
        <dbReference type="Proteomes" id="UP001161580"/>
    </source>
</evidence>
<keyword evidence="5 6" id="KW-0472">Membrane</keyword>
<dbReference type="GO" id="GO:0030244">
    <property type="term" value="P:cellulose biosynthetic process"/>
    <property type="evidence" value="ECO:0007669"/>
    <property type="project" value="UniProtKB-KW"/>
</dbReference>
<organism evidence="8 9">
    <name type="scientific">Ferirhizobium litorale</name>
    <dbReference type="NCBI Taxonomy" id="2927786"/>
    <lineage>
        <taxon>Bacteria</taxon>
        <taxon>Pseudomonadati</taxon>
        <taxon>Pseudomonadota</taxon>
        <taxon>Alphaproteobacteria</taxon>
        <taxon>Hyphomicrobiales</taxon>
        <taxon>Rhizobiaceae</taxon>
        <taxon>Ferirhizobium</taxon>
    </lineage>
</organism>
<comment type="subcellular location">
    <subcellularLocation>
        <location evidence="6">Cell inner membrane</location>
    </subcellularLocation>
    <subcellularLocation>
        <location evidence="1">Cell membrane</location>
        <topology evidence="1">Single-pass membrane protein</topology>
    </subcellularLocation>
</comment>
<dbReference type="InterPro" id="IPR018513">
    <property type="entry name" value="Cell_synthase_bac"/>
</dbReference>
<name>A0AAE3QCI8_9HYPH</name>
<accession>A0AAE3QCI8</accession>
<proteinExistence type="inferred from homology"/>
<dbReference type="EMBL" id="JALDYZ010000005">
    <property type="protein sequence ID" value="MDI7922615.1"/>
    <property type="molecule type" value="Genomic_DNA"/>
</dbReference>
<feature type="transmembrane region" description="Helical" evidence="6">
    <location>
        <begin position="750"/>
        <end position="772"/>
    </location>
</feature>
<gene>
    <name evidence="8" type="ORF">MRS75_11010</name>
</gene>
<feature type="signal peptide" evidence="6">
    <location>
        <begin position="1"/>
        <end position="21"/>
    </location>
</feature>
<comment type="pathway">
    <text evidence="6">Glycan metabolism; bacterial cellulose biosynthesis.</text>
</comment>
<dbReference type="AlphaFoldDB" id="A0AAE3QCI8"/>
<comment type="similarity">
    <text evidence="6">Belongs to the AcsB/BcsB family.</text>
</comment>
<comment type="subunit">
    <text evidence="6">Tightly associated with the cellulose synthase catalytic subunit.</text>
</comment>
<sequence>MKMASVASAFFLVLAQANAMAQPAPFDMSTERPAGESSPAPGQEPAIGAAQPSAGTGLVAGAPQFHRRYVIPAEMLTLSGENDQRTWSVYLTAEQAKAGARLNLGYQNSIFVAPEASRLTVHINNTLVVDEPISSPEGIKEFSYDIPYALLQPGANLISVQAVQRHRTDCSIESTYELWSNIDPAITYLAFEGGTAGVWSGIDDIKTLGSNAHGRTEFRLVAPALDQRRATQPLLMLAQGLALLTNTPNQSIVIDGSDVSPSEKGQVTVLVGTAAELAPLLPELPPTAHNNPVVAFASQSGSDLPVLIVSAPDWQGVETAIGRITSASHDGTTDQREKYATSPWRFPDAPFLFSDSHIRFSELGIRTQEFAGRRLRTDFNIGIPSDFYADSYGQATILLDAAYSDAVEPGSHIDVYVNGNIATTVPLTSSGGGIMRHFPVRTTLRHFKPGLNTVAIEAILKTEEDEVCAPGATADKTPRFALFDTSEFHMPAFARIARRPNLAALSGTSAPYGRRDSQPIPVFIGRGDPDTLTAAATLLARMAVAGGRPIDVELAASPAALSNRNGIFLGPLADIPPTALTQLGIDSTSLTGWGQKSSSAVDEARTDAALDEWRSKVSGGIWHTPLTAISGWLKRNFDISMSSLQFSPSADRKFVPPDNATFLIAQSANPSNDGTWTLVSAPTVKELRDGMLAMSTETNWNQITGEIVTYEGSEKTVTSRPVTNFSFVETLPPSLANYRLIAANWFSTNILSYALVVGAIALLLAFATGKLLSMLGRRS</sequence>
<keyword evidence="6" id="KW-0997">Cell inner membrane</keyword>
<evidence type="ECO:0000256" key="7">
    <source>
        <dbReference type="SAM" id="MobiDB-lite"/>
    </source>
</evidence>
<comment type="function">
    <text evidence="6">Binds the cellulose synthase activator, bis-(3'-5') cyclic diguanylic acid (c-di-GMP).</text>
</comment>
<dbReference type="Proteomes" id="UP001161580">
    <property type="component" value="Unassembled WGS sequence"/>
</dbReference>
<keyword evidence="6" id="KW-0135">Cellulose biosynthesis</keyword>
<dbReference type="Gene3D" id="2.60.120.260">
    <property type="entry name" value="Galactose-binding domain-like"/>
    <property type="match status" value="2"/>
</dbReference>
<keyword evidence="4 6" id="KW-1133">Transmembrane helix</keyword>
<evidence type="ECO:0000256" key="6">
    <source>
        <dbReference type="RuleBase" id="RU365021"/>
    </source>
</evidence>
<evidence type="ECO:0000256" key="5">
    <source>
        <dbReference type="ARBA" id="ARBA00023136"/>
    </source>
</evidence>
<protein>
    <recommendedName>
        <fullName evidence="6">Cyclic di-GMP-binding protein</fullName>
    </recommendedName>
    <alternativeName>
        <fullName evidence="6">Cellulose synthase regulatory subunit</fullName>
    </alternativeName>
</protein>
<evidence type="ECO:0000256" key="4">
    <source>
        <dbReference type="ARBA" id="ARBA00022989"/>
    </source>
</evidence>
<keyword evidence="9" id="KW-1185">Reference proteome</keyword>